<dbReference type="SUPFAM" id="SSF55486">
    <property type="entry name" value="Metalloproteases ('zincins'), catalytic domain"/>
    <property type="match status" value="1"/>
</dbReference>
<dbReference type="Gene3D" id="3.40.390.10">
    <property type="entry name" value="Collagenase (Catalytic Domain)"/>
    <property type="match status" value="1"/>
</dbReference>
<gene>
    <name evidence="1" type="ORF">HPB48_007107</name>
</gene>
<dbReference type="Proteomes" id="UP000821853">
    <property type="component" value="Unassembled WGS sequence"/>
</dbReference>
<dbReference type="EMBL" id="JABSTR010000008">
    <property type="protein sequence ID" value="KAH9378069.1"/>
    <property type="molecule type" value="Genomic_DNA"/>
</dbReference>
<name>A0A9J6GRJ8_HAELO</name>
<reference evidence="1 2" key="1">
    <citation type="journal article" date="2020" name="Cell">
        <title>Large-Scale Comparative Analyses of Tick Genomes Elucidate Their Genetic Diversity and Vector Capacities.</title>
        <authorList>
            <consortium name="Tick Genome and Microbiome Consortium (TIGMIC)"/>
            <person name="Jia N."/>
            <person name="Wang J."/>
            <person name="Shi W."/>
            <person name="Du L."/>
            <person name="Sun Y."/>
            <person name="Zhan W."/>
            <person name="Jiang J.F."/>
            <person name="Wang Q."/>
            <person name="Zhang B."/>
            <person name="Ji P."/>
            <person name="Bell-Sakyi L."/>
            <person name="Cui X.M."/>
            <person name="Yuan T.T."/>
            <person name="Jiang B.G."/>
            <person name="Yang W.F."/>
            <person name="Lam T.T."/>
            <person name="Chang Q.C."/>
            <person name="Ding S.J."/>
            <person name="Wang X.J."/>
            <person name="Zhu J.G."/>
            <person name="Ruan X.D."/>
            <person name="Zhao L."/>
            <person name="Wei J.T."/>
            <person name="Ye R.Z."/>
            <person name="Que T.C."/>
            <person name="Du C.H."/>
            <person name="Zhou Y.H."/>
            <person name="Cheng J.X."/>
            <person name="Dai P.F."/>
            <person name="Guo W.B."/>
            <person name="Han X.H."/>
            <person name="Huang E.J."/>
            <person name="Li L.F."/>
            <person name="Wei W."/>
            <person name="Gao Y.C."/>
            <person name="Liu J.Z."/>
            <person name="Shao H.Z."/>
            <person name="Wang X."/>
            <person name="Wang C.C."/>
            <person name="Yang T.C."/>
            <person name="Huo Q.B."/>
            <person name="Li W."/>
            <person name="Chen H.Y."/>
            <person name="Chen S.E."/>
            <person name="Zhou L.G."/>
            <person name="Ni X.B."/>
            <person name="Tian J.H."/>
            <person name="Sheng Y."/>
            <person name="Liu T."/>
            <person name="Pan Y.S."/>
            <person name="Xia L.Y."/>
            <person name="Li J."/>
            <person name="Zhao F."/>
            <person name="Cao W.C."/>
        </authorList>
    </citation>
    <scope>NUCLEOTIDE SEQUENCE [LARGE SCALE GENOMIC DNA]</scope>
    <source>
        <strain evidence="1">HaeL-2018</strain>
    </source>
</reference>
<protein>
    <submittedName>
        <fullName evidence="1">Uncharacterized protein</fullName>
    </submittedName>
</protein>
<dbReference type="VEuPathDB" id="VectorBase:HLOH_054335"/>
<dbReference type="OrthoDB" id="6511283at2759"/>
<dbReference type="AlphaFoldDB" id="A0A9J6GRJ8"/>
<proteinExistence type="predicted"/>
<sequence>MCGGWTRRTRQPVYDEIWRGFLKRVYDSLSDVQAPATGQGPAEKAAAYVEACLNILEGSNVDGVKHVLSRAGITWPERSVQALPDVLNALFYMSRRIHTPVLFDVLLDHQPDETLQRSMKPMNYYFNPGAKRIDIREQQSYPSASKNVSGVKSGTRRMILFTLDRHFDSVHSQLQEKMATSGAREHFEASYTTFATGENASRLAELFDDYIVMQSQLTRNSRQRNSLSTTTKGISSFLDLAPSLNRARWEGVLLDYFNTSFGDLDDRVFIQDSRRFSAFFSLHRHFGEAKTLDFFGFLCVQALLPFTNRKLIESFHGDRSNVAAEWQRVYCLSTAYLAFKEAINSLLWNRSTQFKIQGLAHTVNAVFRDTLADNATLLHTESFIPHEVSIEPVFRAIAESGPSNVANSYRSYPDMTNDPLSNKIAVSSLLGSRAKTVTRPKWMTRRARDFVTHEKETAASYENFELSPQHHYFPWFESDVHLAVLYAGLGARLAASMFVALVNFQDDAEAVYAQNDRCLQPGGERVQPADLNLQAAVVSLKIAWNAYAEVSTFVKVKDLLTLKRDAVFFAFNCWLACGRPDGESLCNVPLQQSAQFALVFNCSSTSTMNSTEKCNLFV</sequence>
<dbReference type="GO" id="GO:0008237">
    <property type="term" value="F:metallopeptidase activity"/>
    <property type="evidence" value="ECO:0007669"/>
    <property type="project" value="InterPro"/>
</dbReference>
<dbReference type="OMA" id="ITWPERS"/>
<organism evidence="1 2">
    <name type="scientific">Haemaphysalis longicornis</name>
    <name type="common">Bush tick</name>
    <dbReference type="NCBI Taxonomy" id="44386"/>
    <lineage>
        <taxon>Eukaryota</taxon>
        <taxon>Metazoa</taxon>
        <taxon>Ecdysozoa</taxon>
        <taxon>Arthropoda</taxon>
        <taxon>Chelicerata</taxon>
        <taxon>Arachnida</taxon>
        <taxon>Acari</taxon>
        <taxon>Parasitiformes</taxon>
        <taxon>Ixodida</taxon>
        <taxon>Ixodoidea</taxon>
        <taxon>Ixodidae</taxon>
        <taxon>Haemaphysalinae</taxon>
        <taxon>Haemaphysalis</taxon>
    </lineage>
</organism>
<keyword evidence="2" id="KW-1185">Reference proteome</keyword>
<evidence type="ECO:0000313" key="2">
    <source>
        <dbReference type="Proteomes" id="UP000821853"/>
    </source>
</evidence>
<comment type="caution">
    <text evidence="1">The sequence shown here is derived from an EMBL/GenBank/DDBJ whole genome shotgun (WGS) entry which is preliminary data.</text>
</comment>
<evidence type="ECO:0000313" key="1">
    <source>
        <dbReference type="EMBL" id="KAH9378069.1"/>
    </source>
</evidence>
<dbReference type="InterPro" id="IPR024079">
    <property type="entry name" value="MetalloPept_cat_dom_sf"/>
</dbReference>
<accession>A0A9J6GRJ8</accession>